<dbReference type="PROSITE" id="PS50011">
    <property type="entry name" value="PROTEIN_KINASE_DOM"/>
    <property type="match status" value="1"/>
</dbReference>
<feature type="transmembrane region" description="Helical" evidence="5">
    <location>
        <begin position="682"/>
        <end position="706"/>
    </location>
</feature>
<proteinExistence type="predicted"/>
<feature type="domain" description="Protein kinase" evidence="6">
    <location>
        <begin position="144"/>
        <end position="448"/>
    </location>
</feature>
<name>A0A386Z7P4_9NOCA</name>
<evidence type="ECO:0000256" key="1">
    <source>
        <dbReference type="ARBA" id="ARBA00022679"/>
    </source>
</evidence>
<accession>A0A386Z7P4</accession>
<dbReference type="AlphaFoldDB" id="A0A386Z7P4"/>
<keyword evidence="2" id="KW-0547">Nucleotide-binding</keyword>
<dbReference type="InterPro" id="IPR011009">
    <property type="entry name" value="Kinase-like_dom_sf"/>
</dbReference>
<dbReference type="KEGG" id="nyu:D7D52_04050"/>
<keyword evidence="4" id="KW-0067">ATP-binding</keyword>
<dbReference type="GO" id="GO:0005524">
    <property type="term" value="F:ATP binding"/>
    <property type="evidence" value="ECO:0007669"/>
    <property type="project" value="UniProtKB-KW"/>
</dbReference>
<feature type="transmembrane region" description="Helical" evidence="5">
    <location>
        <begin position="600"/>
        <end position="628"/>
    </location>
</feature>
<protein>
    <submittedName>
        <fullName evidence="7">Serine/threonine protein kinase</fullName>
    </submittedName>
</protein>
<dbReference type="Proteomes" id="UP000267164">
    <property type="component" value="Chromosome"/>
</dbReference>
<keyword evidence="3 7" id="KW-0418">Kinase</keyword>
<evidence type="ECO:0000256" key="2">
    <source>
        <dbReference type="ARBA" id="ARBA00022741"/>
    </source>
</evidence>
<evidence type="ECO:0000313" key="8">
    <source>
        <dbReference type="Proteomes" id="UP000267164"/>
    </source>
</evidence>
<dbReference type="Gene3D" id="1.10.510.10">
    <property type="entry name" value="Transferase(Phosphotransferase) domain 1"/>
    <property type="match status" value="1"/>
</dbReference>
<dbReference type="GO" id="GO:0004674">
    <property type="term" value="F:protein serine/threonine kinase activity"/>
    <property type="evidence" value="ECO:0007669"/>
    <property type="project" value="UniProtKB-KW"/>
</dbReference>
<keyword evidence="5" id="KW-0812">Transmembrane</keyword>
<evidence type="ECO:0000256" key="3">
    <source>
        <dbReference type="ARBA" id="ARBA00022777"/>
    </source>
</evidence>
<dbReference type="EMBL" id="CP032568">
    <property type="protein sequence ID" value="AYF73177.1"/>
    <property type="molecule type" value="Genomic_DNA"/>
</dbReference>
<keyword evidence="1" id="KW-0808">Transferase</keyword>
<feature type="transmembrane region" description="Helical" evidence="5">
    <location>
        <begin position="656"/>
        <end position="676"/>
    </location>
</feature>
<dbReference type="InterPro" id="IPR000719">
    <property type="entry name" value="Prot_kinase_dom"/>
</dbReference>
<feature type="transmembrane region" description="Helical" evidence="5">
    <location>
        <begin position="570"/>
        <end position="588"/>
    </location>
</feature>
<sequence>MSESPAQALARFAADWESTLRGDRGVPPRLAGYLPDAAAVRLAVLTDLVRVDMRQRWRRAGLEKRVADYRAEFPELGDSPAFADLVCEEFLARNRFRPVDLDSFTREYPEVTTEIRRRFDGEPAVPAPPMLPDGIEIGRRLDDFDLLTDLGGRNGHRMFLARQRSMQRLVAVRVESGVDSDSDTVAQLDHQHIVRVFDQRLIADGSSGKPLRLLYMQYLPGGTAEGVLAHLRAERAAGDSVDGRLLLRAIDAAMEAKGESRPAGSPVRTEIAGFSWPETVAWVGRRLADALEHGQRQGTLHHDIRPVHVLFTAEGVPKLADFALGPVYLSTGPEPNPAETLRYRSPEALAVLLDSTAPAPDTRSDIYSLGLVLWEMLTGTLPFEEPSDSEDAVAGLLARRMAGVPAASLAALPADTPAALRRVLLDCLRPEPSRRWQSGGQLAGQLDLCLDARARDLVDPPPHSLWDRVRGWPVPIAALCVGLPNAMASWYNVRINKSLIVDELSVADQHRFAQVALLNNAITFPLAAVLLLWLARRPLTLSYRLARGHDYGPERLARARSDTLLMAERAVWIPFAMWMIAGIAWPLALQAAGAHLPHNAFWHFFTAQVVCATIALAYPFFLIAVYAMRALYPQLLARGSVGPADRRQLSALARRSNVYLAAAASVPLLGVASMTFVSTADLWLVIVPLRVLSVGGVLAFVVTYWLSRLLEADLRALVRAIPEDAR</sequence>
<keyword evidence="5" id="KW-1133">Transmembrane helix</keyword>
<keyword evidence="8" id="KW-1185">Reference proteome</keyword>
<evidence type="ECO:0000313" key="7">
    <source>
        <dbReference type="EMBL" id="AYF73177.1"/>
    </source>
</evidence>
<dbReference type="OrthoDB" id="4569664at2"/>
<keyword evidence="7" id="KW-0723">Serine/threonine-protein kinase</keyword>
<dbReference type="SUPFAM" id="SSF56112">
    <property type="entry name" value="Protein kinase-like (PK-like)"/>
    <property type="match status" value="1"/>
</dbReference>
<dbReference type="PANTHER" id="PTHR43289">
    <property type="entry name" value="MITOGEN-ACTIVATED PROTEIN KINASE KINASE KINASE 20-RELATED"/>
    <property type="match status" value="1"/>
</dbReference>
<feature type="transmembrane region" description="Helical" evidence="5">
    <location>
        <begin position="512"/>
        <end position="535"/>
    </location>
</feature>
<evidence type="ECO:0000259" key="6">
    <source>
        <dbReference type="PROSITE" id="PS50011"/>
    </source>
</evidence>
<evidence type="ECO:0000256" key="4">
    <source>
        <dbReference type="ARBA" id="ARBA00022840"/>
    </source>
</evidence>
<dbReference type="PANTHER" id="PTHR43289:SF34">
    <property type="entry name" value="SERINE_THREONINE-PROTEIN KINASE YBDM-RELATED"/>
    <property type="match status" value="1"/>
</dbReference>
<reference evidence="7 8" key="1">
    <citation type="submission" date="2018-09" db="EMBL/GenBank/DDBJ databases">
        <title>Nocardia yunnanensis sp. nov., an actinomycete isolated from a soil sample.</title>
        <authorList>
            <person name="Zhang J."/>
        </authorList>
    </citation>
    <scope>NUCLEOTIDE SEQUENCE [LARGE SCALE GENOMIC DNA]</scope>
    <source>
        <strain evidence="7 8">CFHS0054</strain>
    </source>
</reference>
<gene>
    <name evidence="7" type="ORF">D7D52_04050</name>
</gene>
<dbReference type="RefSeq" id="WP_120735115.1">
    <property type="nucleotide sequence ID" value="NZ_CP032568.1"/>
</dbReference>
<keyword evidence="5" id="KW-0472">Membrane</keyword>
<organism evidence="7 8">
    <name type="scientific">Nocardia yunnanensis</name>
    <dbReference type="NCBI Taxonomy" id="2382165"/>
    <lineage>
        <taxon>Bacteria</taxon>
        <taxon>Bacillati</taxon>
        <taxon>Actinomycetota</taxon>
        <taxon>Actinomycetes</taxon>
        <taxon>Mycobacteriales</taxon>
        <taxon>Nocardiaceae</taxon>
        <taxon>Nocardia</taxon>
    </lineage>
</organism>
<evidence type="ECO:0000256" key="5">
    <source>
        <dbReference type="SAM" id="Phobius"/>
    </source>
</evidence>
<dbReference type="Pfam" id="PF00069">
    <property type="entry name" value="Pkinase"/>
    <property type="match status" value="1"/>
</dbReference>